<dbReference type="SUPFAM" id="SSF52540">
    <property type="entry name" value="P-loop containing nucleoside triphosphate hydrolases"/>
    <property type="match status" value="1"/>
</dbReference>
<dbReference type="PANTHER" id="PTHR43636:SF2">
    <property type="entry name" value="ELONGATION FACTOR G, MITOCHONDRIAL"/>
    <property type="match status" value="1"/>
</dbReference>
<dbReference type="InterPro" id="IPR009022">
    <property type="entry name" value="EFG_III"/>
</dbReference>
<evidence type="ECO:0000256" key="2">
    <source>
        <dbReference type="ARBA" id="ARBA00005870"/>
    </source>
</evidence>
<dbReference type="CDD" id="cd01886">
    <property type="entry name" value="EF-G"/>
    <property type="match status" value="1"/>
</dbReference>
<comment type="function">
    <text evidence="8">Mitochondrial GTPase that catalyzes the GTP-dependent ribosomal translocation step during translation elongation. During this step, the ribosome changes from the pre-translocational (PRE) to the post-translocational (POST) state as the newly formed A-site-bound peptidyl-tRNA and P-site-bound deacylated tRNA move to the P and E sites, respectively. Catalyzes the coordinated movement of the two tRNA molecules, the mRNA and conformational changes in the ribosome.</text>
</comment>
<evidence type="ECO:0000259" key="9">
    <source>
        <dbReference type="PROSITE" id="PS51722"/>
    </source>
</evidence>
<keyword evidence="5 8" id="KW-0648">Protein biosynthesis</keyword>
<keyword evidence="6 8" id="KW-0496">Mitochondrion</keyword>
<dbReference type="InterPro" id="IPR047872">
    <property type="entry name" value="EFG_IV"/>
</dbReference>
<dbReference type="AlphaFoldDB" id="K0R2Y3"/>
<proteinExistence type="inferred from homology"/>
<dbReference type="GO" id="GO:0003746">
    <property type="term" value="F:translation elongation factor activity"/>
    <property type="evidence" value="ECO:0007669"/>
    <property type="project" value="UniProtKB-UniRule"/>
</dbReference>
<feature type="binding site" evidence="8">
    <location>
        <begin position="32"/>
        <end position="36"/>
    </location>
    <ligand>
        <name>GTP</name>
        <dbReference type="ChEBI" id="CHEBI:37565"/>
    </ligand>
</feature>
<dbReference type="SUPFAM" id="SSF54980">
    <property type="entry name" value="EF-G C-terminal domain-like"/>
    <property type="match status" value="2"/>
</dbReference>
<dbReference type="InterPro" id="IPR031157">
    <property type="entry name" value="G_TR_CS"/>
</dbReference>
<evidence type="ECO:0000256" key="8">
    <source>
        <dbReference type="HAMAP-Rule" id="MF_03061"/>
    </source>
</evidence>
<dbReference type="OrthoDB" id="198619at2759"/>
<dbReference type="Proteomes" id="UP000266841">
    <property type="component" value="Unassembled WGS sequence"/>
</dbReference>
<dbReference type="FunFam" id="3.40.50.300:FF:000514">
    <property type="entry name" value="Ribosome-releasing factor 2, mitochondrial"/>
    <property type="match status" value="1"/>
</dbReference>
<dbReference type="Pfam" id="PF14492">
    <property type="entry name" value="EFG_III"/>
    <property type="match status" value="1"/>
</dbReference>
<dbReference type="Gene3D" id="3.40.50.300">
    <property type="entry name" value="P-loop containing nucleotide triphosphate hydrolases"/>
    <property type="match status" value="1"/>
</dbReference>
<dbReference type="InterPro" id="IPR014721">
    <property type="entry name" value="Ribsml_uS5_D2-typ_fold_subgr"/>
</dbReference>
<dbReference type="InterPro" id="IPR000795">
    <property type="entry name" value="T_Tr_GTP-bd_dom"/>
</dbReference>
<comment type="subcellular location">
    <subcellularLocation>
        <location evidence="8">Mitochondrion</location>
    </subcellularLocation>
    <subcellularLocation>
        <location evidence="1">Plastid</location>
        <location evidence="1">Chloroplast</location>
    </subcellularLocation>
</comment>
<dbReference type="InterPro" id="IPR027417">
    <property type="entry name" value="P-loop_NTPase"/>
</dbReference>
<comment type="similarity">
    <text evidence="2">Belongs to the TRAFAC class translation factor GTPase superfamily. Classic translation factor GTPase family. EF-G/EF-2 subfamily.</text>
</comment>
<reference evidence="10 11" key="1">
    <citation type="journal article" date="2012" name="Genome Biol.">
        <title>Genome and low-iron response of an oceanic diatom adapted to chronic iron limitation.</title>
        <authorList>
            <person name="Lommer M."/>
            <person name="Specht M."/>
            <person name="Roy A.S."/>
            <person name="Kraemer L."/>
            <person name="Andreson R."/>
            <person name="Gutowska M.A."/>
            <person name="Wolf J."/>
            <person name="Bergner S.V."/>
            <person name="Schilhabel M.B."/>
            <person name="Klostermeier U.C."/>
            <person name="Beiko R.G."/>
            <person name="Rosenstiel P."/>
            <person name="Hippler M."/>
            <person name="Laroche J."/>
        </authorList>
    </citation>
    <scope>NUCLEOTIDE SEQUENCE [LARGE SCALE GENOMIC DNA]</scope>
    <source>
        <strain evidence="10 11">CCMP1005</strain>
    </source>
</reference>
<dbReference type="Gene3D" id="3.30.70.870">
    <property type="entry name" value="Elongation Factor G (Translational Gtpase), domain 3"/>
    <property type="match status" value="1"/>
</dbReference>
<sequence>MDSMDLEREKGITIQSAATFCQWKDAFVNIIDTPGHVDFTIEVERALRVLDGGILVLCGVSGVQSQSLTVDRQMKRYNVPRLAFINKLDRQGSNPWKVIEDLRHQLKLNASAVQIPIGLEDKHEGVVDLIEQKTYVFEGEKGENVVEGEIPSELQELVDEKRAELIECLADVDDEIGELFLMEEEPTKEDLKAAIRRQTVACSFVPVFMGSAFKNKGVQKLLDGVLDYLPEPIEKQNFALDRSKDEEPVEVTCKKDDPLLALAFKLEETPFGQLTYMRVYQGMLKKGNQIVNVNDGKKIKLARIVRMHSDEMEDIEEAHAGDVVAMFGIDCRSMDTFSDGNLNLAMSSMFVPDAVMSLAIKPAQTKMQNNFAKALNKFTKEDPTLRVRVDAETKETIISGMGELHLEVYIERMKREYNVEVVSGKPNVNYKETITSKATFDWLHKKQSGGSGQYAKVQGYIEPLSAEEAKELGKPNEFKNKCMGTNIPPEYYPSCQKGANDAMAEGALVGCEVEGVRVVLEDGASHAVDSSDMAFRICMANAIRDTMKKAQPNVLEPIMLVEIEIPAEFQGAVTASLSRRMGMIQNSDMNEDGSGLKVEVEVPLANMFGYSTELRSLTQGKGEFSMEYHRHSPVTRNVQDELMEKYRAEKLEDAAA</sequence>
<dbReference type="Pfam" id="PF00679">
    <property type="entry name" value="EFG_C"/>
    <property type="match status" value="1"/>
</dbReference>
<keyword evidence="4 8" id="KW-0251">Elongation factor</keyword>
<dbReference type="Pfam" id="PF03144">
    <property type="entry name" value="GTP_EFTU_D2"/>
    <property type="match status" value="1"/>
</dbReference>
<dbReference type="EMBL" id="AGNL01048371">
    <property type="protein sequence ID" value="EJK45639.1"/>
    <property type="molecule type" value="Genomic_DNA"/>
</dbReference>
<dbReference type="InterPro" id="IPR000640">
    <property type="entry name" value="EFG_V-like"/>
</dbReference>
<evidence type="ECO:0000313" key="11">
    <source>
        <dbReference type="Proteomes" id="UP000266841"/>
    </source>
</evidence>
<dbReference type="GO" id="GO:0005759">
    <property type="term" value="C:mitochondrial matrix"/>
    <property type="evidence" value="ECO:0007669"/>
    <property type="project" value="UniProtKB-ARBA"/>
</dbReference>
<comment type="similarity">
    <text evidence="8">Belongs to the GTP-binding elongation factor family. EF-G/EF-2 subfamily.</text>
</comment>
<dbReference type="InterPro" id="IPR020568">
    <property type="entry name" value="Ribosomal_Su5_D2-typ_SF"/>
</dbReference>
<dbReference type="eggNOG" id="KOG0465">
    <property type="taxonomic scope" value="Eukaryota"/>
</dbReference>
<dbReference type="GO" id="GO:0005525">
    <property type="term" value="F:GTP binding"/>
    <property type="evidence" value="ECO:0007669"/>
    <property type="project" value="UniProtKB-UniRule"/>
</dbReference>
<keyword evidence="11" id="KW-1185">Reference proteome</keyword>
<protein>
    <recommendedName>
        <fullName evidence="8">Elongation factor G, mitochondrial</fullName>
        <shortName evidence="8">EF-Gmt</shortName>
    </recommendedName>
    <alternativeName>
        <fullName evidence="8">Elongation factor G 1, mitochondrial</fullName>
        <shortName evidence="8">mEF-G 1</shortName>
    </alternativeName>
    <alternativeName>
        <fullName evidence="8">Elongation factor G1</fullName>
    </alternativeName>
</protein>
<dbReference type="SUPFAM" id="SSF50447">
    <property type="entry name" value="Translation proteins"/>
    <property type="match status" value="1"/>
</dbReference>
<dbReference type="Pfam" id="PF03764">
    <property type="entry name" value="EFG_IV"/>
    <property type="match status" value="1"/>
</dbReference>
<dbReference type="InterPro" id="IPR009000">
    <property type="entry name" value="Transl_B-barrel_sf"/>
</dbReference>
<dbReference type="UniPathway" id="UPA00345"/>
<evidence type="ECO:0000256" key="1">
    <source>
        <dbReference type="ARBA" id="ARBA00004229"/>
    </source>
</evidence>
<comment type="caution">
    <text evidence="10">The sequence shown here is derived from an EMBL/GenBank/DDBJ whole genome shotgun (WGS) entry which is preliminary data.</text>
</comment>
<dbReference type="GO" id="GO:0003924">
    <property type="term" value="F:GTPase activity"/>
    <property type="evidence" value="ECO:0007669"/>
    <property type="project" value="UniProtKB-UniRule"/>
</dbReference>
<dbReference type="NCBIfam" id="NF009381">
    <property type="entry name" value="PRK12740.1-5"/>
    <property type="match status" value="1"/>
</dbReference>
<dbReference type="PROSITE" id="PS00301">
    <property type="entry name" value="G_TR_1"/>
    <property type="match status" value="1"/>
</dbReference>
<dbReference type="FunFam" id="2.40.30.10:FF:000022">
    <property type="entry name" value="Elongation factor G, mitochondrial"/>
    <property type="match status" value="1"/>
</dbReference>
<dbReference type="Gene3D" id="3.30.230.10">
    <property type="match status" value="1"/>
</dbReference>
<dbReference type="FunFam" id="3.30.230.10:FF:000003">
    <property type="entry name" value="Elongation factor G"/>
    <property type="match status" value="1"/>
</dbReference>
<dbReference type="PANTHER" id="PTHR43636">
    <property type="entry name" value="ELONGATION FACTOR G, MITOCHONDRIAL"/>
    <property type="match status" value="1"/>
</dbReference>
<dbReference type="SMART" id="SM00838">
    <property type="entry name" value="EFG_C"/>
    <property type="match status" value="1"/>
</dbReference>
<dbReference type="HAMAP" id="MF_00054_B">
    <property type="entry name" value="EF_G_EF_2_B"/>
    <property type="match status" value="1"/>
</dbReference>
<dbReference type="NCBIfam" id="TIGR00484">
    <property type="entry name" value="EF-G"/>
    <property type="match status" value="1"/>
</dbReference>
<dbReference type="OMA" id="GQFAKVQ"/>
<gene>
    <name evidence="10" type="ORF">THAOC_35738</name>
</gene>
<evidence type="ECO:0000256" key="6">
    <source>
        <dbReference type="ARBA" id="ARBA00023128"/>
    </source>
</evidence>
<evidence type="ECO:0000256" key="3">
    <source>
        <dbReference type="ARBA" id="ARBA00022741"/>
    </source>
</evidence>
<dbReference type="PRINTS" id="PR00315">
    <property type="entry name" value="ELONGATNFCT"/>
</dbReference>
<feature type="domain" description="Tr-type G" evidence="9">
    <location>
        <begin position="1"/>
        <end position="233"/>
    </location>
</feature>
<dbReference type="GO" id="GO:0070125">
    <property type="term" value="P:mitochondrial translational elongation"/>
    <property type="evidence" value="ECO:0007669"/>
    <property type="project" value="UniProtKB-UniRule"/>
</dbReference>
<evidence type="ECO:0000313" key="10">
    <source>
        <dbReference type="EMBL" id="EJK45639.1"/>
    </source>
</evidence>
<dbReference type="InterPro" id="IPR041095">
    <property type="entry name" value="EFG_II"/>
</dbReference>
<evidence type="ECO:0000256" key="5">
    <source>
        <dbReference type="ARBA" id="ARBA00022917"/>
    </source>
</evidence>
<dbReference type="Gene3D" id="2.40.30.10">
    <property type="entry name" value="Translation factors"/>
    <property type="match status" value="1"/>
</dbReference>
<comment type="pathway">
    <text evidence="8">Protein biosynthesis; polypeptide chain elongation.</text>
</comment>
<dbReference type="InterPro" id="IPR005225">
    <property type="entry name" value="Small_GTP-bd"/>
</dbReference>
<evidence type="ECO:0000256" key="7">
    <source>
        <dbReference type="ARBA" id="ARBA00023134"/>
    </source>
</evidence>
<dbReference type="SMART" id="SM00889">
    <property type="entry name" value="EFG_IV"/>
    <property type="match status" value="1"/>
</dbReference>
<dbReference type="CDD" id="cd16262">
    <property type="entry name" value="EFG_III"/>
    <property type="match status" value="1"/>
</dbReference>
<organism evidence="10 11">
    <name type="scientific">Thalassiosira oceanica</name>
    <name type="common">Marine diatom</name>
    <dbReference type="NCBI Taxonomy" id="159749"/>
    <lineage>
        <taxon>Eukaryota</taxon>
        <taxon>Sar</taxon>
        <taxon>Stramenopiles</taxon>
        <taxon>Ochrophyta</taxon>
        <taxon>Bacillariophyta</taxon>
        <taxon>Coscinodiscophyceae</taxon>
        <taxon>Thalassiosirophycidae</taxon>
        <taxon>Thalassiosirales</taxon>
        <taxon>Thalassiosiraceae</taxon>
        <taxon>Thalassiosira</taxon>
    </lineage>
</organism>
<dbReference type="SUPFAM" id="SSF54211">
    <property type="entry name" value="Ribosomal protein S5 domain 2-like"/>
    <property type="match status" value="1"/>
</dbReference>
<evidence type="ECO:0000256" key="4">
    <source>
        <dbReference type="ARBA" id="ARBA00022768"/>
    </source>
</evidence>
<comment type="caution">
    <text evidence="8">Lacks conserved residue(s) required for the propagation of feature annotation.</text>
</comment>
<dbReference type="InterPro" id="IPR004540">
    <property type="entry name" value="Transl_elong_EFG/EF2"/>
</dbReference>
<dbReference type="NCBIfam" id="TIGR00231">
    <property type="entry name" value="small_GTP"/>
    <property type="match status" value="1"/>
</dbReference>
<dbReference type="GO" id="GO:0009507">
    <property type="term" value="C:chloroplast"/>
    <property type="evidence" value="ECO:0007669"/>
    <property type="project" value="UniProtKB-SubCell"/>
</dbReference>
<keyword evidence="7 8" id="KW-0342">GTP-binding</keyword>
<feature type="binding site" evidence="8">
    <location>
        <begin position="86"/>
        <end position="89"/>
    </location>
    <ligand>
        <name>GTP</name>
        <dbReference type="ChEBI" id="CHEBI:37565"/>
    </ligand>
</feature>
<dbReference type="Gene3D" id="3.30.70.240">
    <property type="match status" value="1"/>
</dbReference>
<accession>K0R2Y3</accession>
<dbReference type="Pfam" id="PF00009">
    <property type="entry name" value="GTP_EFTU"/>
    <property type="match status" value="1"/>
</dbReference>
<dbReference type="InterPro" id="IPR005517">
    <property type="entry name" value="Transl_elong_EFG/EF2_IV"/>
</dbReference>
<dbReference type="CDD" id="cd01434">
    <property type="entry name" value="EFG_mtEFG1_IV"/>
    <property type="match status" value="1"/>
</dbReference>
<keyword evidence="3 8" id="KW-0547">Nucleotide-binding</keyword>
<dbReference type="PROSITE" id="PS51722">
    <property type="entry name" value="G_TR_2"/>
    <property type="match status" value="1"/>
</dbReference>
<dbReference type="CDD" id="cd04091">
    <property type="entry name" value="mtEFG1_II_like"/>
    <property type="match status" value="1"/>
</dbReference>
<dbReference type="FunFam" id="3.30.70.870:FF:000001">
    <property type="entry name" value="Elongation factor G"/>
    <property type="match status" value="1"/>
</dbReference>
<dbReference type="InterPro" id="IPR035647">
    <property type="entry name" value="EFG_III/V"/>
</dbReference>
<dbReference type="FunFam" id="3.30.70.240:FF:000001">
    <property type="entry name" value="Elongation factor G"/>
    <property type="match status" value="1"/>
</dbReference>
<name>K0R2Y3_THAOC</name>
<dbReference type="InterPro" id="IPR004161">
    <property type="entry name" value="EFTu-like_2"/>
</dbReference>